<dbReference type="InterPro" id="IPR051712">
    <property type="entry name" value="ARTD-AVP"/>
</dbReference>
<sequence>HSVHKLFKRGWKHPDKAFPDVQRIFAVVLPNHLERPYLTYKGRLERSSGDSGVNEKLVFHGTPRHCRLGDGDNFTNICKKTTCSLCIILRYSFSVERAGTAPDRNFLRFGHGIYTSSVSSKADDYTNDHSNSANRVVLVARAALGKSKVLRRNTQNLRSPPSGYDSVLGEVGYDLNYDEQVLYRDDAIRPAYIIIYEP</sequence>
<accession>A0A0C3QNM6</accession>
<protein>
    <recommendedName>
        <fullName evidence="1">PARP catalytic domain-containing protein</fullName>
    </recommendedName>
</protein>
<gene>
    <name evidence="2" type="ORF">M407DRAFT_63962</name>
</gene>
<dbReference type="OrthoDB" id="9514740at2759"/>
<feature type="non-terminal residue" evidence="2">
    <location>
        <position position="1"/>
    </location>
</feature>
<organism evidence="2 3">
    <name type="scientific">Tulasnella calospora MUT 4182</name>
    <dbReference type="NCBI Taxonomy" id="1051891"/>
    <lineage>
        <taxon>Eukaryota</taxon>
        <taxon>Fungi</taxon>
        <taxon>Dikarya</taxon>
        <taxon>Basidiomycota</taxon>
        <taxon>Agaricomycotina</taxon>
        <taxon>Agaricomycetes</taxon>
        <taxon>Cantharellales</taxon>
        <taxon>Tulasnellaceae</taxon>
        <taxon>Tulasnella</taxon>
    </lineage>
</organism>
<dbReference type="EMBL" id="KN822942">
    <property type="protein sequence ID" value="KIO34830.1"/>
    <property type="molecule type" value="Genomic_DNA"/>
</dbReference>
<dbReference type="HOGENOM" id="CLU_039434_1_1_1"/>
<reference evidence="3" key="2">
    <citation type="submission" date="2015-01" db="EMBL/GenBank/DDBJ databases">
        <title>Evolutionary Origins and Diversification of the Mycorrhizal Mutualists.</title>
        <authorList>
            <consortium name="DOE Joint Genome Institute"/>
            <consortium name="Mycorrhizal Genomics Consortium"/>
            <person name="Kohler A."/>
            <person name="Kuo A."/>
            <person name="Nagy L.G."/>
            <person name="Floudas D."/>
            <person name="Copeland A."/>
            <person name="Barry K.W."/>
            <person name="Cichocki N."/>
            <person name="Veneault-Fourrey C."/>
            <person name="LaButti K."/>
            <person name="Lindquist E.A."/>
            <person name="Lipzen A."/>
            <person name="Lundell T."/>
            <person name="Morin E."/>
            <person name="Murat C."/>
            <person name="Riley R."/>
            <person name="Ohm R."/>
            <person name="Sun H."/>
            <person name="Tunlid A."/>
            <person name="Henrissat B."/>
            <person name="Grigoriev I.V."/>
            <person name="Hibbett D.S."/>
            <person name="Martin F."/>
        </authorList>
    </citation>
    <scope>NUCLEOTIDE SEQUENCE [LARGE SCALE GENOMIC DNA]</scope>
    <source>
        <strain evidence="3">MUT 4182</strain>
    </source>
</reference>
<feature type="domain" description="PARP catalytic" evidence="1">
    <location>
        <begin position="20"/>
        <end position="187"/>
    </location>
</feature>
<dbReference type="PANTHER" id="PTHR45740:SF2">
    <property type="entry name" value="POLY [ADP-RIBOSE] POLYMERASE"/>
    <property type="match status" value="1"/>
</dbReference>
<dbReference type="GO" id="GO:1990404">
    <property type="term" value="F:NAD+-protein mono-ADP-ribosyltransferase activity"/>
    <property type="evidence" value="ECO:0007669"/>
    <property type="project" value="TreeGrafter"/>
</dbReference>
<proteinExistence type="predicted"/>
<dbReference type="InterPro" id="IPR012317">
    <property type="entry name" value="Poly(ADP-ribose)pol_cat_dom"/>
</dbReference>
<dbReference type="SUPFAM" id="SSF56399">
    <property type="entry name" value="ADP-ribosylation"/>
    <property type="match status" value="1"/>
</dbReference>
<dbReference type="GO" id="GO:0003950">
    <property type="term" value="F:NAD+ poly-ADP-ribosyltransferase activity"/>
    <property type="evidence" value="ECO:0007669"/>
    <property type="project" value="InterPro"/>
</dbReference>
<keyword evidence="3" id="KW-1185">Reference proteome</keyword>
<dbReference type="STRING" id="1051891.A0A0C3QNM6"/>
<dbReference type="Proteomes" id="UP000054248">
    <property type="component" value="Unassembled WGS sequence"/>
</dbReference>
<evidence type="ECO:0000313" key="3">
    <source>
        <dbReference type="Proteomes" id="UP000054248"/>
    </source>
</evidence>
<dbReference type="PANTHER" id="PTHR45740">
    <property type="entry name" value="POLY [ADP-RIBOSE] POLYMERASE"/>
    <property type="match status" value="1"/>
</dbReference>
<evidence type="ECO:0000313" key="2">
    <source>
        <dbReference type="EMBL" id="KIO34830.1"/>
    </source>
</evidence>
<dbReference type="Pfam" id="PF00644">
    <property type="entry name" value="PARP"/>
    <property type="match status" value="1"/>
</dbReference>
<dbReference type="AlphaFoldDB" id="A0A0C3QNM6"/>
<reference evidence="2 3" key="1">
    <citation type="submission" date="2014-04" db="EMBL/GenBank/DDBJ databases">
        <authorList>
            <consortium name="DOE Joint Genome Institute"/>
            <person name="Kuo A."/>
            <person name="Girlanda M."/>
            <person name="Perotto S."/>
            <person name="Kohler A."/>
            <person name="Nagy L.G."/>
            <person name="Floudas D."/>
            <person name="Copeland A."/>
            <person name="Barry K.W."/>
            <person name="Cichocki N."/>
            <person name="Veneault-Fourrey C."/>
            <person name="LaButti K."/>
            <person name="Lindquist E.A."/>
            <person name="Lipzen A."/>
            <person name="Lundell T."/>
            <person name="Morin E."/>
            <person name="Murat C."/>
            <person name="Sun H."/>
            <person name="Tunlid A."/>
            <person name="Henrissat B."/>
            <person name="Grigoriev I.V."/>
            <person name="Hibbett D.S."/>
            <person name="Martin F."/>
            <person name="Nordberg H.P."/>
            <person name="Cantor M.N."/>
            <person name="Hua S.X."/>
        </authorList>
    </citation>
    <scope>NUCLEOTIDE SEQUENCE [LARGE SCALE GENOMIC DNA]</scope>
    <source>
        <strain evidence="2 3">MUT 4182</strain>
    </source>
</reference>
<name>A0A0C3QNM6_9AGAM</name>
<dbReference type="Gene3D" id="3.90.228.10">
    <property type="match status" value="1"/>
</dbReference>
<dbReference type="GO" id="GO:0005634">
    <property type="term" value="C:nucleus"/>
    <property type="evidence" value="ECO:0007669"/>
    <property type="project" value="TreeGrafter"/>
</dbReference>
<evidence type="ECO:0000259" key="1">
    <source>
        <dbReference type="Pfam" id="PF00644"/>
    </source>
</evidence>